<proteinExistence type="predicted"/>
<feature type="domain" description="Bulb-type lectin" evidence="1">
    <location>
        <begin position="324"/>
        <end position="432"/>
    </location>
</feature>
<accession>L8JWM5</accession>
<dbReference type="CDD" id="cd00028">
    <property type="entry name" value="B_lectin"/>
    <property type="match status" value="1"/>
</dbReference>
<dbReference type="SUPFAM" id="SSF55486">
    <property type="entry name" value="Metalloproteases ('zincins'), catalytic domain"/>
    <property type="match status" value="1"/>
</dbReference>
<sequence length="434" mass="47971">MLLEIILHRKLFQYLTYPCKELAEIYQIFTFNYYYLNFSIFLTKNQPKPTKMTLKTSLKMLCLWMGMAAFTIGCSDEFEPGVNDALTVDPNDPVIQRILDAGIALEDIVAYDDHYVAEGDIVFYKEEPHFPGDEDHNGRTEQARSTYLVAPAYRNIRVYLDQASFSSLNLNDAVNNAIAAFNAVGSELQFSRVYSASSADIIVKRNNSIGAGVCGRAGFPFSNGRPFNNVDISESVLIQYGLTSASQLRLLVAHEIGHCIGFRHTNWQSLGESTAIHISGTPSSDGASIMNGATCGNSWAGLSYYDSKAIEILYAAPTIPPPGPDKLLPGDQLDRNESIRSADNRFLFVMQGDGNLVLYKYNVPLWASNTAGLPVTRCIMQNDGNLVLYDNLNRARWASNTHGNPGAWLVAQNDGNVVIYRNGSPVWATNTCCH</sequence>
<keyword evidence="3" id="KW-1185">Reference proteome</keyword>
<protein>
    <recommendedName>
        <fullName evidence="1">Bulb-type lectin domain-containing protein</fullName>
    </recommendedName>
</protein>
<dbReference type="GO" id="GO:0008237">
    <property type="term" value="F:metallopeptidase activity"/>
    <property type="evidence" value="ECO:0007669"/>
    <property type="project" value="InterPro"/>
</dbReference>
<dbReference type="PROSITE" id="PS50927">
    <property type="entry name" value="BULB_LECTIN"/>
    <property type="match status" value="1"/>
</dbReference>
<evidence type="ECO:0000313" key="3">
    <source>
        <dbReference type="Proteomes" id="UP000011135"/>
    </source>
</evidence>
<dbReference type="InterPro" id="IPR024079">
    <property type="entry name" value="MetalloPept_cat_dom_sf"/>
</dbReference>
<dbReference type="Proteomes" id="UP000011135">
    <property type="component" value="Unassembled WGS sequence"/>
</dbReference>
<reference evidence="2 3" key="1">
    <citation type="submission" date="2012-12" db="EMBL/GenBank/DDBJ databases">
        <title>Genome assembly of Fulvivirga imtechensis AK7.</title>
        <authorList>
            <person name="Nupur N."/>
            <person name="Khatri I."/>
            <person name="Kumar R."/>
            <person name="Subramanian S."/>
            <person name="Pinnaka A."/>
        </authorList>
    </citation>
    <scope>NUCLEOTIDE SEQUENCE [LARGE SCALE GENOMIC DNA]</scope>
    <source>
        <strain evidence="2 3">AK7</strain>
    </source>
</reference>
<organism evidence="2 3">
    <name type="scientific">Fulvivirga imtechensis AK7</name>
    <dbReference type="NCBI Taxonomy" id="1237149"/>
    <lineage>
        <taxon>Bacteria</taxon>
        <taxon>Pseudomonadati</taxon>
        <taxon>Bacteroidota</taxon>
        <taxon>Cytophagia</taxon>
        <taxon>Cytophagales</taxon>
        <taxon>Fulvivirgaceae</taxon>
        <taxon>Fulvivirga</taxon>
    </lineage>
</organism>
<dbReference type="SUPFAM" id="SSF51110">
    <property type="entry name" value="alpha-D-mannose-specific plant lectins"/>
    <property type="match status" value="1"/>
</dbReference>
<comment type="caution">
    <text evidence="2">The sequence shown here is derived from an EMBL/GenBank/DDBJ whole genome shotgun (WGS) entry which is preliminary data.</text>
</comment>
<dbReference type="InterPro" id="IPR001480">
    <property type="entry name" value="Bulb-type_lectin_dom"/>
</dbReference>
<gene>
    <name evidence="2" type="ORF">C900_00982</name>
</gene>
<dbReference type="Pfam" id="PF12388">
    <property type="entry name" value="Peptidase_M57"/>
    <property type="match status" value="1"/>
</dbReference>
<dbReference type="Gene3D" id="3.40.390.10">
    <property type="entry name" value="Collagenase (Catalytic Domain)"/>
    <property type="match status" value="1"/>
</dbReference>
<evidence type="ECO:0000259" key="1">
    <source>
        <dbReference type="PROSITE" id="PS50927"/>
    </source>
</evidence>
<dbReference type="eggNOG" id="COG1404">
    <property type="taxonomic scope" value="Bacteria"/>
</dbReference>
<name>L8JWM5_9BACT</name>
<dbReference type="eggNOG" id="COG5549">
    <property type="taxonomic scope" value="Bacteria"/>
</dbReference>
<dbReference type="EMBL" id="AMZN01000015">
    <property type="protein sequence ID" value="ELR72603.1"/>
    <property type="molecule type" value="Genomic_DNA"/>
</dbReference>
<dbReference type="InterPro" id="IPR036426">
    <property type="entry name" value="Bulb-type_lectin_dom_sf"/>
</dbReference>
<dbReference type="AlphaFoldDB" id="L8JWM5"/>
<dbReference type="SMART" id="SM00108">
    <property type="entry name" value="B_lectin"/>
    <property type="match status" value="1"/>
</dbReference>
<evidence type="ECO:0000313" key="2">
    <source>
        <dbReference type="EMBL" id="ELR72603.1"/>
    </source>
</evidence>
<dbReference type="STRING" id="1237149.C900_00982"/>
<dbReference type="InterPro" id="IPR024653">
    <property type="entry name" value="Peptidase_M10/M27/M57"/>
</dbReference>
<dbReference type="PATRIC" id="fig|1237149.3.peg.1184"/>
<dbReference type="OrthoDB" id="785995at2"/>
<dbReference type="Gene3D" id="2.90.10.10">
    <property type="entry name" value="Bulb-type lectin domain"/>
    <property type="match status" value="2"/>
</dbReference>